<protein>
    <submittedName>
        <fullName evidence="1">CRISPR-associated protein CasA/Cse1, type TIGR02547</fullName>
    </submittedName>
</protein>
<gene>
    <name evidence="1" type="ORF">LEP1GSC060_1779</name>
</gene>
<dbReference type="Gene3D" id="1.10.132.100">
    <property type="match status" value="1"/>
</dbReference>
<organism evidence="1 2">
    <name type="scientific">Leptospira weilii serovar Ranarum str. ICFT</name>
    <dbReference type="NCBI Taxonomy" id="1218598"/>
    <lineage>
        <taxon>Bacteria</taxon>
        <taxon>Pseudomonadati</taxon>
        <taxon>Spirochaetota</taxon>
        <taxon>Spirochaetia</taxon>
        <taxon>Leptospirales</taxon>
        <taxon>Leptospiraceae</taxon>
        <taxon>Leptospira</taxon>
    </lineage>
</organism>
<dbReference type="AlphaFoldDB" id="N1WGE0"/>
<proteinExistence type="predicted"/>
<dbReference type="Proteomes" id="UP000012313">
    <property type="component" value="Unassembled WGS sequence"/>
</dbReference>
<evidence type="ECO:0000313" key="1">
    <source>
        <dbReference type="EMBL" id="EMY77995.1"/>
    </source>
</evidence>
<comment type="caution">
    <text evidence="1">The sequence shown here is derived from an EMBL/GenBank/DDBJ whole genome shotgun (WGS) entry which is preliminary data.</text>
</comment>
<name>N1WGE0_9LEPT</name>
<accession>N1WGE0</accession>
<reference evidence="1" key="1">
    <citation type="submission" date="2013-03" db="EMBL/GenBank/DDBJ databases">
        <authorList>
            <person name="Harkins D.M."/>
            <person name="Durkin A.S."/>
            <person name="Brinkac L.M."/>
            <person name="Haft D.H."/>
            <person name="Selengut J.D."/>
            <person name="Sanka R."/>
            <person name="DePew J."/>
            <person name="Purushe J."/>
            <person name="Hartskeerl R.A."/>
            <person name="Ahmed A."/>
            <person name="van der Linden H."/>
            <person name="Goris M.G.A."/>
            <person name="Vinetz J.M."/>
            <person name="Sutton G.G."/>
            <person name="Nierman W.C."/>
            <person name="Fouts D.E."/>
        </authorList>
    </citation>
    <scope>NUCLEOTIDE SEQUENCE [LARGE SCALE GENOMIC DNA]</scope>
    <source>
        <strain evidence="1">ICFT</strain>
    </source>
</reference>
<evidence type="ECO:0000313" key="2">
    <source>
        <dbReference type="Proteomes" id="UP000012313"/>
    </source>
</evidence>
<sequence>MFSFNLITEKWIPVKTVSGDIKEVSLTDALLKARDYKKIEDPSPLVVASLYRFLLAVLHRALKGPTEVSQNVNWFENGFPEKEILDYLEKWKDRFDLFHPKYPFYQVADLPNEFMKHWHILTAESGSGSTSTLYNHNNRKNFAECEEIASPSLIVKKILEHQNFTLGGLIRKIQYSQGSAPSATSAIMISKGKDLHETFCLNLVTYNNKEADIDTPVWERDSQKMNLKYMKGKVTITKGKKGEEKEDCQGAKESILGFTNLYTWISRSIKVLPEKVDDRIIIKNILYASGISINRETNILFDPMVSYKKSIKKGLISINLNKDKALWRDFNSILPQANNGDLVSKVLNHSSELVSDIQSKEPIKLSFYGQVSNKGKIELYRSEHYNISNIIIKNRRYVESLNKILIDSEKTFSFLKKATFDLLILTEPLLKDEKENKKNLLWKKVSNPPPPKEQPLITKLRATIQKLPSTITYWSTLESQFSTFLSQFTHLTPEDNENWWLQKLIETVNISWQKTCDSIGINVDSMKAIAIAQRTIDIHCLYLSKLINGEENV</sequence>
<keyword evidence="2" id="KW-1185">Reference proteome</keyword>
<dbReference type="OrthoDB" id="3187690at2"/>
<dbReference type="InterPro" id="IPR013381">
    <property type="entry name" value="CRISPR-assoc_prot_Cse1"/>
</dbReference>
<dbReference type="Pfam" id="PF09481">
    <property type="entry name" value="CRISPR_Cse1"/>
    <property type="match status" value="1"/>
</dbReference>
<dbReference type="STRING" id="1218598.LEP1GSC060_1779"/>
<dbReference type="EMBL" id="AOHC02000026">
    <property type="protein sequence ID" value="EMY77995.1"/>
    <property type="molecule type" value="Genomic_DNA"/>
</dbReference>
<dbReference type="RefSeq" id="WP_003000823.1">
    <property type="nucleotide sequence ID" value="NZ_AOHC02000026.1"/>
</dbReference>
<dbReference type="NCBIfam" id="TIGR02547">
    <property type="entry name" value="casA_cse1"/>
    <property type="match status" value="1"/>
</dbReference>